<dbReference type="AlphaFoldDB" id="A0A2U9CK57"/>
<evidence type="ECO:0000313" key="2">
    <source>
        <dbReference type="EMBL" id="AWP16985.1"/>
    </source>
</evidence>
<organism evidence="2 3">
    <name type="scientific">Scophthalmus maximus</name>
    <name type="common">Turbot</name>
    <name type="synonym">Psetta maxima</name>
    <dbReference type="NCBI Taxonomy" id="52904"/>
    <lineage>
        <taxon>Eukaryota</taxon>
        <taxon>Metazoa</taxon>
        <taxon>Chordata</taxon>
        <taxon>Craniata</taxon>
        <taxon>Vertebrata</taxon>
        <taxon>Euteleostomi</taxon>
        <taxon>Actinopterygii</taxon>
        <taxon>Neopterygii</taxon>
        <taxon>Teleostei</taxon>
        <taxon>Neoteleostei</taxon>
        <taxon>Acanthomorphata</taxon>
        <taxon>Carangaria</taxon>
        <taxon>Pleuronectiformes</taxon>
        <taxon>Pleuronectoidei</taxon>
        <taxon>Scophthalmidae</taxon>
        <taxon>Scophthalmus</taxon>
    </lineage>
</organism>
<evidence type="ECO:0000256" key="1">
    <source>
        <dbReference type="SAM" id="MobiDB-lite"/>
    </source>
</evidence>
<sequence length="74" mass="8269">MANFLFGRREHEPGSSTGSDVHPPEFLKTLCHTLEEEFRTISEATFAFSHTAPPEKSCKKSGLQCQSENKLVSE</sequence>
<proteinExistence type="predicted"/>
<evidence type="ECO:0000313" key="3">
    <source>
        <dbReference type="Proteomes" id="UP000246464"/>
    </source>
</evidence>
<protein>
    <submittedName>
        <fullName evidence="2">Uncharacterized protein</fullName>
    </submittedName>
</protein>
<reference evidence="2 3" key="1">
    <citation type="submission" date="2017-12" db="EMBL/GenBank/DDBJ databases">
        <title>Integrating genomic resources of turbot (Scophthalmus maximus) in depth evaluation of genetic and physical mapping variation across individuals.</title>
        <authorList>
            <person name="Martinez P."/>
        </authorList>
    </citation>
    <scope>NUCLEOTIDE SEQUENCE [LARGE SCALE GENOMIC DNA]</scope>
</reference>
<name>A0A2U9CK57_SCOMX</name>
<keyword evidence="3" id="KW-1185">Reference proteome</keyword>
<accession>A0A2U9CK57</accession>
<feature type="compositionally biased region" description="Polar residues" evidence="1">
    <location>
        <begin position="63"/>
        <end position="74"/>
    </location>
</feature>
<dbReference type="Proteomes" id="UP000246464">
    <property type="component" value="Chromosome 17"/>
</dbReference>
<feature type="region of interest" description="Disordered" evidence="1">
    <location>
        <begin position="51"/>
        <end position="74"/>
    </location>
</feature>
<gene>
    <name evidence="2" type="ORF">SMAX5B_007628</name>
</gene>
<feature type="region of interest" description="Disordered" evidence="1">
    <location>
        <begin position="1"/>
        <end position="23"/>
    </location>
</feature>
<dbReference type="EMBL" id="CP026259">
    <property type="protein sequence ID" value="AWP16985.1"/>
    <property type="molecule type" value="Genomic_DNA"/>
</dbReference>